<evidence type="ECO:0000256" key="6">
    <source>
        <dbReference type="ARBA" id="ARBA00022801"/>
    </source>
</evidence>
<dbReference type="InterPro" id="IPR050079">
    <property type="entry name" value="DEAD_box_RNA_helicase"/>
</dbReference>
<evidence type="ECO:0000256" key="14">
    <source>
        <dbReference type="SAM" id="MobiDB-lite"/>
    </source>
</evidence>
<comment type="catalytic activity">
    <reaction evidence="12">
        <text>ATP + H2O = ADP + phosphate + H(+)</text>
        <dbReference type="Rhea" id="RHEA:13065"/>
        <dbReference type="ChEBI" id="CHEBI:15377"/>
        <dbReference type="ChEBI" id="CHEBI:15378"/>
        <dbReference type="ChEBI" id="CHEBI:30616"/>
        <dbReference type="ChEBI" id="CHEBI:43474"/>
        <dbReference type="ChEBI" id="CHEBI:456216"/>
        <dbReference type="EC" id="3.6.4.13"/>
    </reaction>
</comment>
<proteinExistence type="inferred from homology"/>
<keyword evidence="4" id="KW-0690">Ribosome biogenesis</keyword>
<evidence type="ECO:0000313" key="18">
    <source>
        <dbReference type="EMBL" id="KEQ67182.1"/>
    </source>
</evidence>
<evidence type="ECO:0000313" key="19">
    <source>
        <dbReference type="Proteomes" id="UP000030672"/>
    </source>
</evidence>
<dbReference type="InterPro" id="IPR001650">
    <property type="entry name" value="Helicase_C-like"/>
</dbReference>
<dbReference type="GO" id="GO:0003723">
    <property type="term" value="F:RNA binding"/>
    <property type="evidence" value="ECO:0007669"/>
    <property type="project" value="UniProtKB-KW"/>
</dbReference>
<protein>
    <recommendedName>
        <fullName evidence="3">RNA helicase</fullName>
        <ecNumber evidence="3">3.6.4.13</ecNumber>
    </recommendedName>
</protein>
<keyword evidence="19" id="KW-1185">Reference proteome</keyword>
<dbReference type="Proteomes" id="UP000030672">
    <property type="component" value="Unassembled WGS sequence"/>
</dbReference>
<dbReference type="PANTHER" id="PTHR47959">
    <property type="entry name" value="ATP-DEPENDENT RNA HELICASE RHLE-RELATED"/>
    <property type="match status" value="1"/>
</dbReference>
<dbReference type="SMART" id="SM00487">
    <property type="entry name" value="DEXDc"/>
    <property type="match status" value="1"/>
</dbReference>
<dbReference type="GO" id="GO:0016787">
    <property type="term" value="F:hydrolase activity"/>
    <property type="evidence" value="ECO:0007669"/>
    <property type="project" value="UniProtKB-KW"/>
</dbReference>
<dbReference type="CDD" id="cd17961">
    <property type="entry name" value="DEADc_DDX56"/>
    <property type="match status" value="1"/>
</dbReference>
<keyword evidence="6" id="KW-0378">Hydrolase</keyword>
<dbReference type="PROSITE" id="PS51195">
    <property type="entry name" value="Q_MOTIF"/>
    <property type="match status" value="1"/>
</dbReference>
<feature type="domain" description="DEAD-box RNA helicase Q" evidence="17">
    <location>
        <begin position="32"/>
        <end position="60"/>
    </location>
</feature>
<evidence type="ECO:0000256" key="8">
    <source>
        <dbReference type="ARBA" id="ARBA00022840"/>
    </source>
</evidence>
<dbReference type="PROSITE" id="PS51192">
    <property type="entry name" value="HELICASE_ATP_BIND_1"/>
    <property type="match status" value="1"/>
</dbReference>
<evidence type="ECO:0000256" key="3">
    <source>
        <dbReference type="ARBA" id="ARBA00012552"/>
    </source>
</evidence>
<dbReference type="PANTHER" id="PTHR47959:SF21">
    <property type="entry name" value="DEAD-BOX HELICASE 56"/>
    <property type="match status" value="1"/>
</dbReference>
<dbReference type="GO" id="GO:0005829">
    <property type="term" value="C:cytosol"/>
    <property type="evidence" value="ECO:0007669"/>
    <property type="project" value="TreeGrafter"/>
</dbReference>
<dbReference type="GO" id="GO:0005524">
    <property type="term" value="F:ATP binding"/>
    <property type="evidence" value="ECO:0007669"/>
    <property type="project" value="UniProtKB-KW"/>
</dbReference>
<evidence type="ECO:0000256" key="10">
    <source>
        <dbReference type="ARBA" id="ARBA00023242"/>
    </source>
</evidence>
<dbReference type="RefSeq" id="XP_040884205.1">
    <property type="nucleotide sequence ID" value="XM_041019669.1"/>
</dbReference>
<comment type="subcellular location">
    <subcellularLocation>
        <location evidence="2">Nucleus</location>
    </subcellularLocation>
</comment>
<dbReference type="GO" id="GO:0003678">
    <property type="term" value="F:DNA helicase activity"/>
    <property type="evidence" value="ECO:0007669"/>
    <property type="project" value="EnsemblFungi"/>
</dbReference>
<dbReference type="InterPro" id="IPR014001">
    <property type="entry name" value="Helicase_ATP-bd"/>
</dbReference>
<dbReference type="GO" id="GO:0000463">
    <property type="term" value="P:maturation of LSU-rRNA from tricistronic rRNA transcript (SSU-rRNA, 5.8S rRNA, LSU-rRNA)"/>
    <property type="evidence" value="ECO:0007669"/>
    <property type="project" value="EnsemblFungi"/>
</dbReference>
<dbReference type="SMART" id="SM00490">
    <property type="entry name" value="HELICc"/>
    <property type="match status" value="1"/>
</dbReference>
<dbReference type="Pfam" id="PF00271">
    <property type="entry name" value="Helicase_C"/>
    <property type="match status" value="2"/>
</dbReference>
<evidence type="ECO:0000256" key="1">
    <source>
        <dbReference type="ARBA" id="ARBA00003706"/>
    </source>
</evidence>
<name>A0A074WBB3_AURM1</name>
<reference evidence="18 19" key="1">
    <citation type="journal article" date="2014" name="BMC Genomics">
        <title>Genome sequencing of four Aureobasidium pullulans varieties: biotechnological potential, stress tolerance, and description of new species.</title>
        <authorList>
            <person name="Gostin Ar C."/>
            <person name="Ohm R.A."/>
            <person name="Kogej T."/>
            <person name="Sonjak S."/>
            <person name="Turk M."/>
            <person name="Zajc J."/>
            <person name="Zalar P."/>
            <person name="Grube M."/>
            <person name="Sun H."/>
            <person name="Han J."/>
            <person name="Sharma A."/>
            <person name="Chiniquy J."/>
            <person name="Ngan C.Y."/>
            <person name="Lipzen A."/>
            <person name="Barry K."/>
            <person name="Grigoriev I.V."/>
            <person name="Gunde-Cimerman N."/>
        </authorList>
    </citation>
    <scope>NUCLEOTIDE SEQUENCE [LARGE SCALE GENOMIC DNA]</scope>
    <source>
        <strain evidence="18 19">CBS 110374</strain>
    </source>
</reference>
<evidence type="ECO:0000256" key="7">
    <source>
        <dbReference type="ARBA" id="ARBA00022806"/>
    </source>
</evidence>
<evidence type="ECO:0000256" key="13">
    <source>
        <dbReference type="PROSITE-ProRule" id="PRU00552"/>
    </source>
</evidence>
<sequence length="619" mass="69197">MKRKLNDQDVPEVAETVTEIEEKMEKTTPTAKTFAELGLDARLLQAINKEKFAAPTPVQAHAIPLALSGKDILARARTGSGKTAAYLLPILQSILHRKSAQPSSTKSTSALVLVPTRELAGQVAKVALSFAAFCGQEVRIENLTRKEDDKVAHARLIEAPDVVIATPSRATTLVNASLLQLQNLTHLVIDEADLVLSYGHDEDLQNLSKVIPQAVQTVLMSATLRTEVDTLKGMFCKNPVLLELDQEEKEQSALTQYVVKCGEDEKFLLIYAIFMLKLIKGKCIVFVSDIDRCYRLKLFLEQFGIKSCILNSELPVNSRLHVVDEFNRGVYDIIIASDDSEIVGNEEKSTAAAEDGEEAATEEAAAENDEEEKEEKTSEEKPKKKQKRSKLDKEFGVSRGIDFKNVACVLNFDLPTSSRSYTHRIGRTARAGKSGMALSFVVPKTLYRKHKPTTIPSAELDEEVLAKITRQQEKRGQQVLPYHFDMKRLDGFRYRMTDALRSVTRIAIREARIREIRSELLKSEKLKRHFEENPTDLQHLRHDQESHAVRVQPHLKHVPEYLLPGNSAVAQGAGDGGFVGFGKTGENRIRKARMQNRMKGKGKGRKKSDPLKSLSAKRK</sequence>
<feature type="domain" description="Helicase ATP-binding" evidence="15">
    <location>
        <begin position="63"/>
        <end position="242"/>
    </location>
</feature>
<evidence type="ECO:0000256" key="12">
    <source>
        <dbReference type="ARBA" id="ARBA00047984"/>
    </source>
</evidence>
<dbReference type="STRING" id="1043003.A0A074WBB3"/>
<keyword evidence="8" id="KW-0067">ATP-binding</keyword>
<dbReference type="AlphaFoldDB" id="A0A074WBB3"/>
<dbReference type="InterPro" id="IPR011545">
    <property type="entry name" value="DEAD/DEAH_box_helicase_dom"/>
</dbReference>
<dbReference type="SUPFAM" id="SSF52540">
    <property type="entry name" value="P-loop containing nucleoside triphosphate hydrolases"/>
    <property type="match status" value="2"/>
</dbReference>
<evidence type="ECO:0000259" key="17">
    <source>
        <dbReference type="PROSITE" id="PS51195"/>
    </source>
</evidence>
<dbReference type="HOGENOM" id="CLU_003041_17_1_1"/>
<dbReference type="EMBL" id="KL584824">
    <property type="protein sequence ID" value="KEQ67182.1"/>
    <property type="molecule type" value="Genomic_DNA"/>
</dbReference>
<gene>
    <name evidence="18" type="ORF">M437DRAFT_37630</name>
</gene>
<feature type="domain" description="Helicase C-terminal" evidence="16">
    <location>
        <begin position="253"/>
        <end position="487"/>
    </location>
</feature>
<feature type="short sequence motif" description="Q motif" evidence="13">
    <location>
        <begin position="32"/>
        <end position="60"/>
    </location>
</feature>
<feature type="compositionally biased region" description="Acidic residues" evidence="14">
    <location>
        <begin position="354"/>
        <end position="373"/>
    </location>
</feature>
<evidence type="ECO:0000259" key="15">
    <source>
        <dbReference type="PROSITE" id="PS51192"/>
    </source>
</evidence>
<evidence type="ECO:0000256" key="9">
    <source>
        <dbReference type="ARBA" id="ARBA00022884"/>
    </source>
</evidence>
<evidence type="ECO:0000256" key="4">
    <source>
        <dbReference type="ARBA" id="ARBA00022517"/>
    </source>
</evidence>
<evidence type="ECO:0000256" key="2">
    <source>
        <dbReference type="ARBA" id="ARBA00004123"/>
    </source>
</evidence>
<dbReference type="EC" id="3.6.4.13" evidence="3"/>
<keyword evidence="9" id="KW-0694">RNA-binding</keyword>
<dbReference type="InterPro" id="IPR014014">
    <property type="entry name" value="RNA_helicase_DEAD_Q_motif"/>
</dbReference>
<dbReference type="Gene3D" id="3.40.50.300">
    <property type="entry name" value="P-loop containing nucleotide triphosphate hydrolases"/>
    <property type="match status" value="2"/>
</dbReference>
<feature type="compositionally biased region" description="Basic residues" evidence="14">
    <location>
        <begin position="590"/>
        <end position="606"/>
    </location>
</feature>
<feature type="region of interest" description="Disordered" evidence="14">
    <location>
        <begin position="345"/>
        <end position="391"/>
    </location>
</feature>
<dbReference type="PROSITE" id="PS51194">
    <property type="entry name" value="HELICASE_CTER"/>
    <property type="match status" value="1"/>
</dbReference>
<accession>A0A074WBB3</accession>
<organism evidence="18 19">
    <name type="scientific">Aureobasidium melanogenum (strain CBS 110374)</name>
    <name type="common">Aureobasidium pullulans var. melanogenum</name>
    <dbReference type="NCBI Taxonomy" id="1043003"/>
    <lineage>
        <taxon>Eukaryota</taxon>
        <taxon>Fungi</taxon>
        <taxon>Dikarya</taxon>
        <taxon>Ascomycota</taxon>
        <taxon>Pezizomycotina</taxon>
        <taxon>Dothideomycetes</taxon>
        <taxon>Dothideomycetidae</taxon>
        <taxon>Dothideales</taxon>
        <taxon>Saccotheciaceae</taxon>
        <taxon>Aureobasidium</taxon>
    </lineage>
</organism>
<dbReference type="CDD" id="cd18787">
    <property type="entry name" value="SF2_C_DEAD"/>
    <property type="match status" value="1"/>
</dbReference>
<keyword evidence="7 18" id="KW-0347">Helicase</keyword>
<evidence type="ECO:0000259" key="16">
    <source>
        <dbReference type="PROSITE" id="PS51194"/>
    </source>
</evidence>
<dbReference type="GO" id="GO:0003724">
    <property type="term" value="F:RNA helicase activity"/>
    <property type="evidence" value="ECO:0007669"/>
    <property type="project" value="UniProtKB-EC"/>
</dbReference>
<evidence type="ECO:0000256" key="11">
    <source>
        <dbReference type="ARBA" id="ARBA00038041"/>
    </source>
</evidence>
<dbReference type="GO" id="GO:0005730">
    <property type="term" value="C:nucleolus"/>
    <property type="evidence" value="ECO:0007669"/>
    <property type="project" value="EnsemblFungi"/>
</dbReference>
<dbReference type="GeneID" id="63913042"/>
<keyword evidence="5" id="KW-0547">Nucleotide-binding</keyword>
<comment type="function">
    <text evidence="1">ATP-binding RNA helicase involved in the biogenesis of 60S ribosomal subunits and is required for the normal formation of 25S and 5.8S rRNAs.</text>
</comment>
<comment type="similarity">
    <text evidence="11">Belongs to the DEAD box helicase family. DDX56/DBP9 subfamily.</text>
</comment>
<dbReference type="GO" id="GO:0033677">
    <property type="term" value="F:DNA/RNA helicase activity"/>
    <property type="evidence" value="ECO:0007669"/>
    <property type="project" value="EnsemblFungi"/>
</dbReference>
<dbReference type="InterPro" id="IPR027417">
    <property type="entry name" value="P-loop_NTPase"/>
</dbReference>
<evidence type="ECO:0000256" key="5">
    <source>
        <dbReference type="ARBA" id="ARBA00022741"/>
    </source>
</evidence>
<keyword evidence="10" id="KW-0539">Nucleus</keyword>
<dbReference type="Pfam" id="PF00270">
    <property type="entry name" value="DEAD"/>
    <property type="match status" value="1"/>
</dbReference>
<feature type="region of interest" description="Disordered" evidence="14">
    <location>
        <begin position="581"/>
        <end position="619"/>
    </location>
</feature>